<dbReference type="Pfam" id="PF03922">
    <property type="entry name" value="OmpW"/>
    <property type="match status" value="1"/>
</dbReference>
<gene>
    <name evidence="2" type="ORF">LP43_0305</name>
</gene>
<dbReference type="GO" id="GO:0055085">
    <property type="term" value="P:transmembrane transport"/>
    <property type="evidence" value="ECO:0007669"/>
    <property type="project" value="TreeGrafter"/>
</dbReference>
<dbReference type="SUPFAM" id="SSF56925">
    <property type="entry name" value="OMPA-like"/>
    <property type="match status" value="1"/>
</dbReference>
<dbReference type="RefSeq" id="WP_036311251.1">
    <property type="nucleotide sequence ID" value="NZ_JRQD01000001.1"/>
</dbReference>
<dbReference type="PANTHER" id="PTHR36920:SF1">
    <property type="entry name" value="OUTER MEMBRANE PROTEIN W"/>
    <property type="match status" value="1"/>
</dbReference>
<dbReference type="InterPro" id="IPR005618">
    <property type="entry name" value="OMPW"/>
</dbReference>
<organism evidence="2 3">
    <name type="scientific">Methylophaga thiooxydans</name>
    <dbReference type="NCBI Taxonomy" id="392484"/>
    <lineage>
        <taxon>Bacteria</taxon>
        <taxon>Pseudomonadati</taxon>
        <taxon>Pseudomonadota</taxon>
        <taxon>Gammaproteobacteria</taxon>
        <taxon>Thiotrichales</taxon>
        <taxon>Piscirickettsiaceae</taxon>
        <taxon>Methylophaga</taxon>
    </lineage>
</organism>
<dbReference type="InterPro" id="IPR011250">
    <property type="entry name" value="OMP/PagP_B-barrel"/>
</dbReference>
<dbReference type="Gene3D" id="2.40.160.20">
    <property type="match status" value="1"/>
</dbReference>
<dbReference type="STRING" id="392484.LP43_0305"/>
<evidence type="ECO:0000256" key="1">
    <source>
        <dbReference type="SAM" id="SignalP"/>
    </source>
</evidence>
<comment type="caution">
    <text evidence="2">The sequence shown here is derived from an EMBL/GenBank/DDBJ whole genome shotgun (WGS) entry which is preliminary data.</text>
</comment>
<evidence type="ECO:0000313" key="2">
    <source>
        <dbReference type="EMBL" id="KGM07888.1"/>
    </source>
</evidence>
<reference evidence="2 3" key="1">
    <citation type="submission" date="2014-09" db="EMBL/GenBank/DDBJ databases">
        <authorList>
            <person name="Grob C."/>
            <person name="Taubert M."/>
            <person name="Howat A.M."/>
            <person name="Burns O.J."/>
            <person name="Dixon J.L."/>
            <person name="Chen Y."/>
            <person name="Murrell J.C."/>
        </authorList>
    </citation>
    <scope>NUCLEOTIDE SEQUENCE [LARGE SCALE GENOMIC DNA]</scope>
    <source>
        <strain evidence="2">L4</strain>
    </source>
</reference>
<keyword evidence="1" id="KW-0732">Signal</keyword>
<feature type="chain" id="PRO_5001967225" evidence="1">
    <location>
        <begin position="26"/>
        <end position="239"/>
    </location>
</feature>
<dbReference type="GO" id="GO:0019867">
    <property type="term" value="C:outer membrane"/>
    <property type="evidence" value="ECO:0007669"/>
    <property type="project" value="InterPro"/>
</dbReference>
<evidence type="ECO:0000313" key="3">
    <source>
        <dbReference type="Proteomes" id="UP000029999"/>
    </source>
</evidence>
<sequence>MKTTKLATILLAAIGLSAVTAPAFAYEAGDWLVRGRVITVAPNDDSGRLYTDALSPGAYASIGEGVKVDNDTVPELDITYMITRNWGVELILGFSEHNVDVHKGAETIARGLGMNGSSQVIESKVLPPTLLLQYHFRPDGDVRPYLGAGINYTYFFDEKVPSSSLVAAQGDDIKLDSSWGLAVQAGVDVALNQDWFVNFDVKYIDIDTEAHFDGTAAGRLKINTDIDPFVWGVGIGRRF</sequence>
<dbReference type="PANTHER" id="PTHR36920">
    <property type="match status" value="1"/>
</dbReference>
<proteinExistence type="predicted"/>
<name>A0A0A0BH85_9GAMM</name>
<accession>A0A0A0BH85</accession>
<protein>
    <submittedName>
        <fullName evidence="2">Outer membrane protein W</fullName>
    </submittedName>
</protein>
<feature type="signal peptide" evidence="1">
    <location>
        <begin position="1"/>
        <end position="25"/>
    </location>
</feature>
<dbReference type="AlphaFoldDB" id="A0A0A0BH85"/>
<dbReference type="Proteomes" id="UP000029999">
    <property type="component" value="Unassembled WGS sequence"/>
</dbReference>
<dbReference type="EMBL" id="JRQD01000001">
    <property type="protein sequence ID" value="KGM07888.1"/>
    <property type="molecule type" value="Genomic_DNA"/>
</dbReference>